<reference evidence="2 3" key="1">
    <citation type="submission" date="2016-07" db="EMBL/GenBank/DDBJ databases">
        <title>Pervasive Adenine N6-methylation of Active Genes in Fungi.</title>
        <authorList>
            <consortium name="DOE Joint Genome Institute"/>
            <person name="Mondo S.J."/>
            <person name="Dannebaum R.O."/>
            <person name="Kuo R.C."/>
            <person name="Labutti K."/>
            <person name="Haridas S."/>
            <person name="Kuo A."/>
            <person name="Salamov A."/>
            <person name="Ahrendt S.R."/>
            <person name="Lipzen A."/>
            <person name="Sullivan W."/>
            <person name="Andreopoulos W.B."/>
            <person name="Clum A."/>
            <person name="Lindquist E."/>
            <person name="Daum C."/>
            <person name="Ramamoorthy G.K."/>
            <person name="Gryganskyi A."/>
            <person name="Culley D."/>
            <person name="Magnuson J.K."/>
            <person name="James T.Y."/>
            <person name="O'Malley M.A."/>
            <person name="Stajich J.E."/>
            <person name="Spatafora J.W."/>
            <person name="Visel A."/>
            <person name="Grigoriev I.V."/>
        </authorList>
    </citation>
    <scope>NUCLEOTIDE SEQUENCE [LARGE SCALE GENOMIC DNA]</scope>
    <source>
        <strain evidence="2 3">ATCC 12442</strain>
    </source>
</reference>
<evidence type="ECO:0008006" key="4">
    <source>
        <dbReference type="Google" id="ProtNLM"/>
    </source>
</evidence>
<keyword evidence="1" id="KW-0732">Signal</keyword>
<evidence type="ECO:0000313" key="2">
    <source>
        <dbReference type="EMBL" id="ORX73867.1"/>
    </source>
</evidence>
<feature type="chain" id="PRO_5013095958" description="Secreted protein" evidence="1">
    <location>
        <begin position="25"/>
        <end position="126"/>
    </location>
</feature>
<keyword evidence="3" id="KW-1185">Reference proteome</keyword>
<evidence type="ECO:0000313" key="3">
    <source>
        <dbReference type="Proteomes" id="UP000193922"/>
    </source>
</evidence>
<dbReference type="Proteomes" id="UP000193922">
    <property type="component" value="Unassembled WGS sequence"/>
</dbReference>
<organism evidence="2 3">
    <name type="scientific">Linderina pennispora</name>
    <dbReference type="NCBI Taxonomy" id="61395"/>
    <lineage>
        <taxon>Eukaryota</taxon>
        <taxon>Fungi</taxon>
        <taxon>Fungi incertae sedis</taxon>
        <taxon>Zoopagomycota</taxon>
        <taxon>Kickxellomycotina</taxon>
        <taxon>Kickxellomycetes</taxon>
        <taxon>Kickxellales</taxon>
        <taxon>Kickxellaceae</taxon>
        <taxon>Linderina</taxon>
    </lineage>
</organism>
<protein>
    <recommendedName>
        <fullName evidence="4">Secreted protein</fullName>
    </recommendedName>
</protein>
<comment type="caution">
    <text evidence="2">The sequence shown here is derived from an EMBL/GenBank/DDBJ whole genome shotgun (WGS) entry which is preliminary data.</text>
</comment>
<evidence type="ECO:0000256" key="1">
    <source>
        <dbReference type="SAM" id="SignalP"/>
    </source>
</evidence>
<feature type="non-terminal residue" evidence="2">
    <location>
        <position position="126"/>
    </location>
</feature>
<dbReference type="GeneID" id="63802662"/>
<sequence>MPLYAALAFCCALWALRGVKVTRACRRREDMRVSATSALSPQIPRSGSFVPMSMIPSALAGTGRGGENRVCCRMGNSVIPNCACFFHPEQERVDSPLRLLFGPKIASVKEQGSSSANHSIPVDSAD</sequence>
<accession>A0A1Y1WK02</accession>
<name>A0A1Y1WK02_9FUNG</name>
<dbReference type="EMBL" id="MCFD01000001">
    <property type="protein sequence ID" value="ORX73867.1"/>
    <property type="molecule type" value="Genomic_DNA"/>
</dbReference>
<dbReference type="AlphaFoldDB" id="A0A1Y1WK02"/>
<gene>
    <name evidence="2" type="ORF">DL89DRAFT_263885</name>
</gene>
<dbReference type="RefSeq" id="XP_040747078.1">
    <property type="nucleotide sequence ID" value="XM_040886014.1"/>
</dbReference>
<feature type="signal peptide" evidence="1">
    <location>
        <begin position="1"/>
        <end position="24"/>
    </location>
</feature>
<proteinExistence type="predicted"/>